<feature type="domain" description="Glycosyltransferase subfamily 4-like N-terminal" evidence="2">
    <location>
        <begin position="11"/>
        <end position="180"/>
    </location>
</feature>
<dbReference type="Pfam" id="PF00534">
    <property type="entry name" value="Glycos_transf_1"/>
    <property type="match status" value="1"/>
</dbReference>
<gene>
    <name evidence="3" type="primary">bshA</name>
    <name evidence="3" type="ORF">KK060_17515</name>
</gene>
<protein>
    <submittedName>
        <fullName evidence="3">N-acetyl-alpha-D-glucosaminyl L-malate synthase BshA</fullName>
    </submittedName>
</protein>
<dbReference type="InterPro" id="IPR028098">
    <property type="entry name" value="Glyco_trans_4-like_N"/>
</dbReference>
<dbReference type="PANTHER" id="PTHR45947">
    <property type="entry name" value="SULFOQUINOVOSYL TRANSFERASE SQD2"/>
    <property type="match status" value="1"/>
</dbReference>
<evidence type="ECO:0000313" key="3">
    <source>
        <dbReference type="EMBL" id="MBT1705096.1"/>
    </source>
</evidence>
<evidence type="ECO:0000313" key="4">
    <source>
        <dbReference type="Proteomes" id="UP000772618"/>
    </source>
</evidence>
<dbReference type="EMBL" id="JAHESD010000046">
    <property type="protein sequence ID" value="MBT1705096.1"/>
    <property type="molecule type" value="Genomic_DNA"/>
</dbReference>
<name>A0ABS5VUT5_9BACT</name>
<dbReference type="Pfam" id="PF13439">
    <property type="entry name" value="Glyco_transf_4"/>
    <property type="match status" value="1"/>
</dbReference>
<sequence length="383" mass="42575">MNIGIVCYPTFGGSGVVATELGKALAKEGHKVHFITYSQPSRLDFLNENLFYHEVNINSYPLFEYAPYELALASKMVSVVQNEKLDLLHVHYAIPHASAAYMAKQILKSQGITIPVVTTLHGTDITLVGKDSSYEPVVTFSINQSDGVTAVSEDLRKETYESFKITSDIEVIPNFIDLEKFKKQKKDHFKKAICPHGESLIVHTSNFRKVKRVGDVIKIFANIHKEIPAKLLLIGDGPERARAETCCRQMGIHDDVRFLGKLEAVEEVLSVADLFLMPSEKESFGLAALEAMACEVPVISSNTGGLPELNVQGETGFLSAVGDIEDMTQKSLFILDKNNLPVFKQNALKRAKEFDISRILPLYESYYQQVIEKISSGTRVSSK</sequence>
<dbReference type="Gene3D" id="3.40.50.2000">
    <property type="entry name" value="Glycogen Phosphorylase B"/>
    <property type="match status" value="2"/>
</dbReference>
<evidence type="ECO:0000259" key="2">
    <source>
        <dbReference type="Pfam" id="PF13439"/>
    </source>
</evidence>
<dbReference type="InterPro" id="IPR023881">
    <property type="entry name" value="Thiol_BshA"/>
</dbReference>
<dbReference type="RefSeq" id="WP_254155073.1">
    <property type="nucleotide sequence ID" value="NZ_JAHESD010000046.1"/>
</dbReference>
<comment type="caution">
    <text evidence="3">The sequence shown here is derived from an EMBL/GenBank/DDBJ whole genome shotgun (WGS) entry which is preliminary data.</text>
</comment>
<feature type="domain" description="Glycosyl transferase family 1" evidence="1">
    <location>
        <begin position="185"/>
        <end position="341"/>
    </location>
</feature>
<accession>A0ABS5VUT5</accession>
<dbReference type="NCBIfam" id="TIGR03999">
    <property type="entry name" value="thiol_BshA"/>
    <property type="match status" value="1"/>
</dbReference>
<dbReference type="Proteomes" id="UP000772618">
    <property type="component" value="Unassembled WGS sequence"/>
</dbReference>
<dbReference type="InterPro" id="IPR050194">
    <property type="entry name" value="Glycosyltransferase_grp1"/>
</dbReference>
<dbReference type="SUPFAM" id="SSF53756">
    <property type="entry name" value="UDP-Glycosyltransferase/glycogen phosphorylase"/>
    <property type="match status" value="1"/>
</dbReference>
<reference evidence="3 4" key="1">
    <citation type="submission" date="2021-05" db="EMBL/GenBank/DDBJ databases">
        <title>A Polyphasic approach of four new species of the genus Ohtaekwangia: Ohtaekwangia histidinii sp. nov., Ohtaekwangia cretensis sp. nov., Ohtaekwangia indiensis sp. nov., Ohtaekwangia reichenbachii sp. nov. from diverse environment.</title>
        <authorList>
            <person name="Octaviana S."/>
        </authorList>
    </citation>
    <scope>NUCLEOTIDE SEQUENCE [LARGE SCALE GENOMIC DNA]</scope>
    <source>
        <strain evidence="3 4">PWU20</strain>
    </source>
</reference>
<evidence type="ECO:0000259" key="1">
    <source>
        <dbReference type="Pfam" id="PF00534"/>
    </source>
</evidence>
<dbReference type="PANTHER" id="PTHR45947:SF3">
    <property type="entry name" value="SULFOQUINOVOSYL TRANSFERASE SQD2"/>
    <property type="match status" value="1"/>
</dbReference>
<keyword evidence="4" id="KW-1185">Reference proteome</keyword>
<dbReference type="InterPro" id="IPR001296">
    <property type="entry name" value="Glyco_trans_1"/>
</dbReference>
<organism evidence="3 4">
    <name type="scientific">Chryseosolibacter indicus</name>
    <dbReference type="NCBI Taxonomy" id="2782351"/>
    <lineage>
        <taxon>Bacteria</taxon>
        <taxon>Pseudomonadati</taxon>
        <taxon>Bacteroidota</taxon>
        <taxon>Cytophagia</taxon>
        <taxon>Cytophagales</taxon>
        <taxon>Chryseotaleaceae</taxon>
        <taxon>Chryseosolibacter</taxon>
    </lineage>
</organism>
<proteinExistence type="predicted"/>